<dbReference type="Gene3D" id="3.40.50.300">
    <property type="entry name" value="P-loop containing nucleotide triphosphate hydrolases"/>
    <property type="match status" value="1"/>
</dbReference>
<name>A0A7W3SUB3_9BACL</name>
<protein>
    <submittedName>
        <fullName evidence="1">Uncharacterized protein</fullName>
    </submittedName>
</protein>
<sequence>MISPGIADPYWYEWYVGLSQVIRMIDYDNDISCVIFQKGDYKTIDDVVVKYKNGTQEYCYQVKHEIETLNNKALTFNKLITIEQNDKSTSKSLINALATGWNEVSLRTGNDITPILYTNRTLGSNRTQRTFKGSKYQAIPLGEFIVKIKKKITETGGTSKLTFTETEDNLHMQWQEFSDAINLPDDLMISFLSKLTVEASQASLSELRESQVTTIGKLFGCSHEIAEKLFNRLVAELPVWTTSTRSSEEITVETVFEALSTKLEISNEQHRLAPPSPFFKSREEFCRDVVAEIGQATFPLVFISGDPGSGKTSIVSHIQSAYNLFTIRYHAFRPISPEQRFYNADMGLCEPRQLWTELMVQIRARLKGKLYKHSVPVICDHISDINLRSEVLRLLGVISEETRKTVYICIDGIDHAARSNLPVTFLSSLYSPSEIPKGVCFVIVGQPSNLYDKYPSWLQVESSSVKYIEIPPLEKEDIVQLVIEKAPQYSRDSERVSELIYSLTKGNNLSVVYAIESIKKFTTFEELIDLSVSGLISSDVNQYYGNIWRHVTEVIIKKNILTSFAEAKVADAILLLNGRIYTRLLHEALKDMSLSLSEWNQLMDSLYPLVVPDKTEHEYNLFHNDFRVYLMSVGTKYPQIYKELSYQIAQYLHESDWGIVKYKNVIPLLICADKFELTADYFDVSFVINALAEGISSYELDAFASIAYSEAVKSRHILKYHSVYLALTTLHQHRKYYEHYGRIYKSEDLHEVIPIDISEMRALTLSKESIEDYHHTLIRCKRLYATDAPDMHRRAISLYELWFGSLTPVSFIRALYPHADYPENYTTETSIKELLTLWGEISAQFNLKDIKSLRHEANELHDYEIHAEIMFGNAYFSYFIEHELFEEAIAGIENVRTSINCVSEKLESIWLNGKAHLFVNIIEILQAHKLKEEAHLFASAILLMVDPIRKDKIKPVELNEPIKHIYDSNSLNAVAIAYIIGVQNASRDDIVLINQVYTHLNIMDDSGVYKREITYLKLLMRIAALLGKYNYLLAKLPDKNIDGRLLYQQLHTFFGKPAVRSFEFTKAFRFLLHTILNTSSIEKIIDLDVLCADLKHTLLTFQSIGMHYKSIILEFLMKHDRLDIVQEYLLALYGTTGELLCQQEDWASTHNHFLKYSSVVIPEISSSLSARLKWDVVSYSGHEETAINMPLEIYKICAHKTPGLWETQGIRLNAISVIADNFSNEYSNDVAKTLNKNAVHCGISSFWKLHHLDSNYHYNLNILHEQLDDLLVMAHNEQDIIAIWILACGMLSWYNKSDRATLQNIYDICTEYSKILGGHTFIDFVAKYTPTQFTIANDKPVTLNYSNSLSEDDYYIKKKERNRAFEQEISGLPINEIIEYYVNTVSHLGEWDNIDISWKEILRRGEMSSAEATHFMNVIAPKLEDRQWKNYGCDYIISQLKEHLKYDAFWELSGIIGARLSEYDYQTSTRNASFLLLLYSDMFADDMLSLLDAELHCQELWISGDGHIPFPTSESTVMQNLLQPKNLHELSLNVLLEQFELNNVHRNEIALPAIYALCISEPSLYNWIVHNWEALVSEQKDAVILICERWGREAPVGIEKLINTLEEEYEKSNRLTEKMKLYSILAKFAYARGTLSEPLTLHASPEQYKLTMPKPYTLIDDSNIPIGIKAFLDLNSRATHEYDTGLDIIKFVRENTGAAERKNEQYSRSGDCILVRNPGMYVIDPILYGEELLGRWDHLPFEWRMQYFLDVDDAWVTTIPPTVIDDEIWNIESELEECLKDDDNKKAESIAQAILHTGLSQDEQLLGASLWYPVGHYDNGIILFYTLKTICSSSILCSNRINQTFINYSMLADTDDLYEYGLEDISKDGICLVRSIVGSAQFILGNCQIYPSSFLQEKFKWTPLFSNPFVWVDDKAERVLKFERILYPKRDTLHQHYHRQPMLFRWVADKNKLESQLKKHELVIRAVYDTLPYDSILKGNED</sequence>
<dbReference type="Proteomes" id="UP000567067">
    <property type="component" value="Unassembled WGS sequence"/>
</dbReference>
<accession>A0A7W3SUB3</accession>
<dbReference type="EMBL" id="JACJIP010000018">
    <property type="protein sequence ID" value="MBA9086382.1"/>
    <property type="molecule type" value="Genomic_DNA"/>
</dbReference>
<dbReference type="SUPFAM" id="SSF52540">
    <property type="entry name" value="P-loop containing nucleoside triphosphate hydrolases"/>
    <property type="match status" value="1"/>
</dbReference>
<dbReference type="RefSeq" id="WP_182536476.1">
    <property type="nucleotide sequence ID" value="NZ_JACJIP010000018.1"/>
</dbReference>
<organism evidence="1 2">
    <name type="scientific">Fontibacillus solani</name>
    <dbReference type="NCBI Taxonomy" id="1572857"/>
    <lineage>
        <taxon>Bacteria</taxon>
        <taxon>Bacillati</taxon>
        <taxon>Bacillota</taxon>
        <taxon>Bacilli</taxon>
        <taxon>Bacillales</taxon>
        <taxon>Paenibacillaceae</taxon>
        <taxon>Fontibacillus</taxon>
    </lineage>
</organism>
<evidence type="ECO:0000313" key="1">
    <source>
        <dbReference type="EMBL" id="MBA9086382.1"/>
    </source>
</evidence>
<comment type="caution">
    <text evidence="1">The sequence shown here is derived from an EMBL/GenBank/DDBJ whole genome shotgun (WGS) entry which is preliminary data.</text>
</comment>
<reference evidence="1 2" key="1">
    <citation type="submission" date="2020-08" db="EMBL/GenBank/DDBJ databases">
        <title>Genomic Encyclopedia of Type Strains, Phase III (KMG-III): the genomes of soil and plant-associated and newly described type strains.</title>
        <authorList>
            <person name="Whitman W."/>
        </authorList>
    </citation>
    <scope>NUCLEOTIDE SEQUENCE [LARGE SCALE GENOMIC DNA]</scope>
    <source>
        <strain evidence="1 2">CECT 8693</strain>
    </source>
</reference>
<dbReference type="InterPro" id="IPR027417">
    <property type="entry name" value="P-loop_NTPase"/>
</dbReference>
<gene>
    <name evidence="1" type="ORF">FHR92_002860</name>
</gene>
<keyword evidence="2" id="KW-1185">Reference proteome</keyword>
<proteinExistence type="predicted"/>
<evidence type="ECO:0000313" key="2">
    <source>
        <dbReference type="Proteomes" id="UP000567067"/>
    </source>
</evidence>